<organism evidence="2 3">
    <name type="scientific">Thioalkalivibrio sulfidiphilus (strain HL-EbGR7)</name>
    <dbReference type="NCBI Taxonomy" id="396588"/>
    <lineage>
        <taxon>Bacteria</taxon>
        <taxon>Pseudomonadati</taxon>
        <taxon>Pseudomonadota</taxon>
        <taxon>Gammaproteobacteria</taxon>
        <taxon>Chromatiales</taxon>
        <taxon>Ectothiorhodospiraceae</taxon>
        <taxon>Thioalkalivibrio</taxon>
    </lineage>
</organism>
<dbReference type="RefSeq" id="WP_012638254.1">
    <property type="nucleotide sequence ID" value="NC_011901.1"/>
</dbReference>
<name>B8GS67_THISH</name>
<dbReference type="HOGENOM" id="CLU_997262_0_0_6"/>
<keyword evidence="1" id="KW-1133">Transmembrane helix</keyword>
<keyword evidence="1" id="KW-0812">Transmembrane</keyword>
<dbReference type="EMBL" id="CP001339">
    <property type="protein sequence ID" value="ACL72771.1"/>
    <property type="molecule type" value="Genomic_DNA"/>
</dbReference>
<dbReference type="Proteomes" id="UP000002383">
    <property type="component" value="Chromosome"/>
</dbReference>
<feature type="transmembrane region" description="Helical" evidence="1">
    <location>
        <begin position="45"/>
        <end position="67"/>
    </location>
</feature>
<evidence type="ECO:0000313" key="2">
    <source>
        <dbReference type="EMBL" id="ACL72771.1"/>
    </source>
</evidence>
<evidence type="ECO:0000256" key="1">
    <source>
        <dbReference type="SAM" id="Phobius"/>
    </source>
</evidence>
<sequence length="279" mass="32528" precursor="true">MIELRRHRPRLVVRESPLFQLLAMLMLLGLLGGFFWLALAQDFPLFIILASGGALTLLLLIQARILLATLRPENWLIRFYSHGIALQTGGHLSNEDHRTLFIPAEALRGARIVREQWRRRPWTRPREKHKLNDLTCLEIVVDKSRVKELADTHRPSHIHRPRPIKLRFLFNPITENAEGYRIELRSHRSRVTPRIGRIAEAFRIYGITTQRLHLTANLEALQDHEFEERVVRAMHQGHSQLAIDMLMDRDRLTSERARQRLDQIMSRQEARQGTTGPAT</sequence>
<keyword evidence="1" id="KW-0472">Membrane</keyword>
<feature type="transmembrane region" description="Helical" evidence="1">
    <location>
        <begin position="21"/>
        <end position="39"/>
    </location>
</feature>
<dbReference type="AlphaFoldDB" id="B8GS67"/>
<protein>
    <submittedName>
        <fullName evidence="2">Uncharacterized protein</fullName>
    </submittedName>
</protein>
<dbReference type="KEGG" id="tgr:Tgr7_1688"/>
<gene>
    <name evidence="2" type="ordered locus">Tgr7_1688</name>
</gene>
<proteinExistence type="predicted"/>
<keyword evidence="3" id="KW-1185">Reference proteome</keyword>
<accession>B8GS67</accession>
<reference evidence="2 3" key="1">
    <citation type="journal article" date="2011" name="Stand. Genomic Sci.">
        <title>Complete genome sequence of 'Thioalkalivibrio sulfidophilus' HL-EbGr7.</title>
        <authorList>
            <person name="Muyzer G."/>
            <person name="Sorokin D.Y."/>
            <person name="Mavromatis K."/>
            <person name="Lapidus A."/>
            <person name="Clum A."/>
            <person name="Ivanova N."/>
            <person name="Pati A."/>
            <person name="d'Haeseleer P."/>
            <person name="Woyke T."/>
            <person name="Kyrpides N.C."/>
        </authorList>
    </citation>
    <scope>NUCLEOTIDE SEQUENCE [LARGE SCALE GENOMIC DNA]</scope>
    <source>
        <strain evidence="2 3">HL-EbGR7</strain>
    </source>
</reference>
<dbReference type="STRING" id="396588.Tgr7_1688"/>
<evidence type="ECO:0000313" key="3">
    <source>
        <dbReference type="Proteomes" id="UP000002383"/>
    </source>
</evidence>